<comment type="catalytic activity">
    <reaction evidence="7">
        <text>12-hexadecanoyloxy-octadecanoate + H2O = 12-hydroxyoctadecanoate + hexadecanoate + H(+)</text>
        <dbReference type="Rhea" id="RHEA:52056"/>
        <dbReference type="ChEBI" id="CHEBI:7896"/>
        <dbReference type="ChEBI" id="CHEBI:15377"/>
        <dbReference type="ChEBI" id="CHEBI:15378"/>
        <dbReference type="ChEBI" id="CHEBI:83677"/>
        <dbReference type="ChEBI" id="CHEBI:84201"/>
    </reaction>
    <physiologicalReaction direction="left-to-right" evidence="7">
        <dbReference type="Rhea" id="RHEA:52057"/>
    </physiologicalReaction>
</comment>
<evidence type="ECO:0000256" key="10">
    <source>
        <dbReference type="ARBA" id="ARBA00048680"/>
    </source>
</evidence>
<evidence type="ECO:0000256" key="15">
    <source>
        <dbReference type="ARBA" id="ARBA00049322"/>
    </source>
</evidence>
<comment type="catalytic activity">
    <reaction evidence="9">
        <text>9-hexadecanoyloxy-octadecanoate + H2O = 9-hydroxy-octadecanoate + hexadecanoate + H(+)</text>
        <dbReference type="Rhea" id="RHEA:52052"/>
        <dbReference type="ChEBI" id="CHEBI:7896"/>
        <dbReference type="ChEBI" id="CHEBI:15377"/>
        <dbReference type="ChEBI" id="CHEBI:15378"/>
        <dbReference type="ChEBI" id="CHEBI:83670"/>
        <dbReference type="ChEBI" id="CHEBI:136286"/>
    </reaction>
    <physiologicalReaction direction="left-to-right" evidence="9">
        <dbReference type="Rhea" id="RHEA:52053"/>
    </physiologicalReaction>
</comment>
<dbReference type="RefSeq" id="XP_030830224.1">
    <property type="nucleotide sequence ID" value="XM_030974364.1"/>
</dbReference>
<organism evidence="18 19">
    <name type="scientific">Strongylocentrotus purpuratus</name>
    <name type="common">Purple sea urchin</name>
    <dbReference type="NCBI Taxonomy" id="7668"/>
    <lineage>
        <taxon>Eukaryota</taxon>
        <taxon>Metazoa</taxon>
        <taxon>Echinodermata</taxon>
        <taxon>Eleutherozoa</taxon>
        <taxon>Echinozoa</taxon>
        <taxon>Echinoidea</taxon>
        <taxon>Euechinoidea</taxon>
        <taxon>Echinacea</taxon>
        <taxon>Camarodonta</taxon>
        <taxon>Echinidea</taxon>
        <taxon>Strongylocentrotidae</taxon>
        <taxon>Strongylocentrotus</taxon>
    </lineage>
</organism>
<evidence type="ECO:0000256" key="4">
    <source>
        <dbReference type="ARBA" id="ARBA00022692"/>
    </source>
</evidence>
<comment type="catalytic activity">
    <reaction evidence="13">
        <text>9-octadecanoyloxy-octadecanoate + H2O = 9-hydroxy-octadecanoate + octadecanoate + H(+)</text>
        <dbReference type="Rhea" id="RHEA:52096"/>
        <dbReference type="ChEBI" id="CHEBI:15377"/>
        <dbReference type="ChEBI" id="CHEBI:15378"/>
        <dbReference type="ChEBI" id="CHEBI:25629"/>
        <dbReference type="ChEBI" id="CHEBI:136286"/>
        <dbReference type="ChEBI" id="CHEBI:136373"/>
    </reaction>
    <physiologicalReaction direction="left-to-right" evidence="13">
        <dbReference type="Rhea" id="RHEA:52097"/>
    </physiologicalReaction>
</comment>
<evidence type="ECO:0000256" key="6">
    <source>
        <dbReference type="ARBA" id="ARBA00023136"/>
    </source>
</evidence>
<dbReference type="GO" id="GO:0016020">
    <property type="term" value="C:membrane"/>
    <property type="evidence" value="ECO:0007669"/>
    <property type="project" value="InterPro"/>
</dbReference>
<comment type="catalytic activity">
    <reaction evidence="14">
        <text>13-(9Z-octadecenoyloxy)-octadecanoate + H2O = 13-hydroxy-octadecanoate + (9Z)-octadecenoate + H(+)</text>
        <dbReference type="Rhea" id="RHEA:52064"/>
        <dbReference type="ChEBI" id="CHEBI:15377"/>
        <dbReference type="ChEBI" id="CHEBI:15378"/>
        <dbReference type="ChEBI" id="CHEBI:30823"/>
        <dbReference type="ChEBI" id="CHEBI:136303"/>
        <dbReference type="ChEBI" id="CHEBI:136304"/>
    </reaction>
    <physiologicalReaction direction="left-to-right" evidence="14">
        <dbReference type="Rhea" id="RHEA:52065"/>
    </physiologicalReaction>
</comment>
<feature type="transmembrane region" description="Helical" evidence="17">
    <location>
        <begin position="126"/>
        <end position="146"/>
    </location>
</feature>
<evidence type="ECO:0000256" key="14">
    <source>
        <dbReference type="ARBA" id="ARBA00049296"/>
    </source>
</evidence>
<name>A0A7M7N2M5_STRPU</name>
<evidence type="ECO:0000256" key="2">
    <source>
        <dbReference type="ARBA" id="ARBA00004127"/>
    </source>
</evidence>
<evidence type="ECO:0000256" key="17">
    <source>
        <dbReference type="SAM" id="Phobius"/>
    </source>
</evidence>
<evidence type="ECO:0000256" key="1">
    <source>
        <dbReference type="ARBA" id="ARBA00000923"/>
    </source>
</evidence>
<proteinExistence type="inferred from homology"/>
<keyword evidence="6 17" id="KW-0472">Membrane</keyword>
<dbReference type="AlphaFoldDB" id="A0A7M7N2M5"/>
<dbReference type="Pfam" id="PF04750">
    <property type="entry name" value="Far-17a_AIG1"/>
    <property type="match status" value="1"/>
</dbReference>
<dbReference type="Proteomes" id="UP000007110">
    <property type="component" value="Unassembled WGS sequence"/>
</dbReference>
<evidence type="ECO:0000313" key="19">
    <source>
        <dbReference type="Proteomes" id="UP000007110"/>
    </source>
</evidence>
<feature type="transmembrane region" description="Helical" evidence="17">
    <location>
        <begin position="45"/>
        <end position="66"/>
    </location>
</feature>
<evidence type="ECO:0008006" key="20">
    <source>
        <dbReference type="Google" id="ProtNLM"/>
    </source>
</evidence>
<dbReference type="PANTHER" id="PTHR10989">
    <property type="entry name" value="ANDROGEN-INDUCED PROTEIN 1-RELATED"/>
    <property type="match status" value="1"/>
</dbReference>
<dbReference type="GO" id="GO:0012505">
    <property type="term" value="C:endomembrane system"/>
    <property type="evidence" value="ECO:0000318"/>
    <property type="project" value="GO_Central"/>
</dbReference>
<dbReference type="KEGG" id="spu:588510"/>
<keyword evidence="5 17" id="KW-1133">Transmembrane helix</keyword>
<evidence type="ECO:0000256" key="3">
    <source>
        <dbReference type="ARBA" id="ARBA00009300"/>
    </source>
</evidence>
<keyword evidence="19" id="KW-1185">Reference proteome</keyword>
<comment type="catalytic activity">
    <reaction evidence="1">
        <text>9-(9Z-hexadecenoyloxy)-octadecanoate + H2O = (9Z)-hexadecenoate + 9-hydroxy-octadecanoate + H(+)</text>
        <dbReference type="Rhea" id="RHEA:52068"/>
        <dbReference type="ChEBI" id="CHEBI:15377"/>
        <dbReference type="ChEBI" id="CHEBI:15378"/>
        <dbReference type="ChEBI" id="CHEBI:32372"/>
        <dbReference type="ChEBI" id="CHEBI:136286"/>
        <dbReference type="ChEBI" id="CHEBI:136309"/>
    </reaction>
    <physiologicalReaction direction="left-to-right" evidence="1">
        <dbReference type="Rhea" id="RHEA:52069"/>
    </physiologicalReaction>
</comment>
<evidence type="ECO:0000256" key="5">
    <source>
        <dbReference type="ARBA" id="ARBA00022989"/>
    </source>
</evidence>
<comment type="similarity">
    <text evidence="3">Belongs to the AIG1 family.</text>
</comment>
<evidence type="ECO:0000256" key="16">
    <source>
        <dbReference type="ARBA" id="ARBA00049428"/>
    </source>
</evidence>
<dbReference type="OrthoDB" id="1898221at2759"/>
<evidence type="ECO:0000256" key="9">
    <source>
        <dbReference type="ARBA" id="ARBA00047863"/>
    </source>
</evidence>
<dbReference type="EnsemblMetazoa" id="XM_030974364">
    <property type="protein sequence ID" value="XP_030830224"/>
    <property type="gene ID" value="LOC588510"/>
</dbReference>
<dbReference type="InterPro" id="IPR006838">
    <property type="entry name" value="ADTRP_AIG1"/>
</dbReference>
<reference evidence="18" key="2">
    <citation type="submission" date="2021-01" db="UniProtKB">
        <authorList>
            <consortium name="EnsemblMetazoa"/>
        </authorList>
    </citation>
    <scope>IDENTIFICATION</scope>
</reference>
<sequence>MASPVVATIFHFVAFAYYCYIYAFYKINVDLKLPHHGSFGGDLKFLTVWCTLFQILYFFICCVTDLILTSGSRTRIGQTFMGLRDWFFCSIAFPITLLVALMYWGIYAVDRELIYPERIQGIYPMWLSHCMHTYIVFILLIEAYLLKHTQPSRKSGMMGLLFVGLSYLLWMLYLGFVKDLWVYPFLQVLEGIYFGIFVVVTALFLAGLYFISERCNLALGKNKPDTDLMYSKID</sequence>
<evidence type="ECO:0000256" key="11">
    <source>
        <dbReference type="ARBA" id="ARBA00048701"/>
    </source>
</evidence>
<accession>A0A7M7N2M5</accession>
<feature type="transmembrane region" description="Helical" evidence="17">
    <location>
        <begin position="158"/>
        <end position="176"/>
    </location>
</feature>
<protein>
    <recommendedName>
        <fullName evidence="20">Androgen-induced gene 1 protein-like</fullName>
    </recommendedName>
</protein>
<feature type="transmembrane region" description="Helical" evidence="17">
    <location>
        <begin position="191"/>
        <end position="211"/>
    </location>
</feature>
<dbReference type="OMA" id="VINPWAD"/>
<comment type="subcellular location">
    <subcellularLocation>
        <location evidence="2">Endomembrane system</location>
        <topology evidence="2">Multi-pass membrane protein</topology>
    </subcellularLocation>
</comment>
<comment type="catalytic activity">
    <reaction evidence="8">
        <text>13-octadecanoyloxy-octadecanoate + H2O = 13-hydroxy-octadecanoate + octadecanoate + H(+)</text>
        <dbReference type="Rhea" id="RHEA:52084"/>
        <dbReference type="ChEBI" id="CHEBI:15377"/>
        <dbReference type="ChEBI" id="CHEBI:15378"/>
        <dbReference type="ChEBI" id="CHEBI:25629"/>
        <dbReference type="ChEBI" id="CHEBI:136304"/>
        <dbReference type="ChEBI" id="CHEBI:136335"/>
    </reaction>
    <physiologicalReaction direction="left-to-right" evidence="8">
        <dbReference type="Rhea" id="RHEA:52085"/>
    </physiologicalReaction>
</comment>
<keyword evidence="4 17" id="KW-0812">Transmembrane</keyword>
<comment type="catalytic activity">
    <reaction evidence="12">
        <text>9-(9Z-octadecenoyloxy)-octadecanoate + H2O = 9-hydroxy-octadecanoate + (9Z)-octadecenoate + H(+)</text>
        <dbReference type="Rhea" id="RHEA:52048"/>
        <dbReference type="ChEBI" id="CHEBI:15377"/>
        <dbReference type="ChEBI" id="CHEBI:15378"/>
        <dbReference type="ChEBI" id="CHEBI:30823"/>
        <dbReference type="ChEBI" id="CHEBI:136282"/>
        <dbReference type="ChEBI" id="CHEBI:136286"/>
    </reaction>
    <physiologicalReaction direction="left-to-right" evidence="12">
        <dbReference type="Rhea" id="RHEA:52049"/>
    </physiologicalReaction>
</comment>
<evidence type="ECO:0000256" key="8">
    <source>
        <dbReference type="ARBA" id="ARBA00047427"/>
    </source>
</evidence>
<reference evidence="19" key="1">
    <citation type="submission" date="2015-02" db="EMBL/GenBank/DDBJ databases">
        <title>Genome sequencing for Strongylocentrotus purpuratus.</title>
        <authorList>
            <person name="Murali S."/>
            <person name="Liu Y."/>
            <person name="Vee V."/>
            <person name="English A."/>
            <person name="Wang M."/>
            <person name="Skinner E."/>
            <person name="Han Y."/>
            <person name="Muzny D.M."/>
            <person name="Worley K.C."/>
            <person name="Gibbs R.A."/>
        </authorList>
    </citation>
    <scope>NUCLEOTIDE SEQUENCE</scope>
</reference>
<evidence type="ECO:0000313" key="18">
    <source>
        <dbReference type="EnsemblMetazoa" id="XP_030830224"/>
    </source>
</evidence>
<comment type="catalytic activity">
    <reaction evidence="11">
        <text>12-(9Z-octadecenoyloxy)-octadecanoate + H2O = 12-hydroxyoctadecanoate + (9Z)-octadecenoate + H(+)</text>
        <dbReference type="Rhea" id="RHEA:52060"/>
        <dbReference type="ChEBI" id="CHEBI:15377"/>
        <dbReference type="ChEBI" id="CHEBI:15378"/>
        <dbReference type="ChEBI" id="CHEBI:30823"/>
        <dbReference type="ChEBI" id="CHEBI:84201"/>
        <dbReference type="ChEBI" id="CHEBI:136302"/>
    </reaction>
    <physiologicalReaction direction="left-to-right" evidence="11">
        <dbReference type="Rhea" id="RHEA:52061"/>
    </physiologicalReaction>
</comment>
<evidence type="ECO:0000256" key="13">
    <source>
        <dbReference type="ARBA" id="ARBA00049221"/>
    </source>
</evidence>
<comment type="catalytic activity">
    <reaction evidence="10">
        <text>12-octadecanoyloxy-octadecanoate + H2O = 12-hydroxyoctadecanoate + octadecanoate + H(+)</text>
        <dbReference type="Rhea" id="RHEA:52080"/>
        <dbReference type="ChEBI" id="CHEBI:15377"/>
        <dbReference type="ChEBI" id="CHEBI:15378"/>
        <dbReference type="ChEBI" id="CHEBI:25629"/>
        <dbReference type="ChEBI" id="CHEBI:84201"/>
        <dbReference type="ChEBI" id="CHEBI:136330"/>
    </reaction>
    <physiologicalReaction direction="left-to-right" evidence="10">
        <dbReference type="Rhea" id="RHEA:52081"/>
    </physiologicalReaction>
</comment>
<dbReference type="PANTHER" id="PTHR10989:SF16">
    <property type="entry name" value="AT02829P-RELATED"/>
    <property type="match status" value="1"/>
</dbReference>
<evidence type="ECO:0000256" key="7">
    <source>
        <dbReference type="ARBA" id="ARBA00047368"/>
    </source>
</evidence>
<comment type="catalytic activity">
    <reaction evidence="16">
        <text>12-(9Z-hexadecenoyloxy)-octadecanoate + H2O = 12-hydroxyoctadecanoate + (9Z)-hexadecenoate + H(+)</text>
        <dbReference type="Rhea" id="RHEA:52072"/>
        <dbReference type="ChEBI" id="CHEBI:15377"/>
        <dbReference type="ChEBI" id="CHEBI:15378"/>
        <dbReference type="ChEBI" id="CHEBI:32372"/>
        <dbReference type="ChEBI" id="CHEBI:84201"/>
        <dbReference type="ChEBI" id="CHEBI:136312"/>
    </reaction>
    <physiologicalReaction direction="left-to-right" evidence="16">
        <dbReference type="Rhea" id="RHEA:52073"/>
    </physiologicalReaction>
</comment>
<feature type="transmembrane region" description="Helical" evidence="17">
    <location>
        <begin position="5"/>
        <end position="25"/>
    </location>
</feature>
<feature type="transmembrane region" description="Helical" evidence="17">
    <location>
        <begin position="86"/>
        <end position="106"/>
    </location>
</feature>
<evidence type="ECO:0000256" key="12">
    <source>
        <dbReference type="ARBA" id="ARBA00048800"/>
    </source>
</evidence>
<comment type="catalytic activity">
    <reaction evidence="15">
        <text>13-(9Z-hexadecenoyloxy)-octadecanoate + H2O = 13-hydroxy-octadecanoate + (9Z)-hexadecenoate + H(+)</text>
        <dbReference type="Rhea" id="RHEA:52076"/>
        <dbReference type="ChEBI" id="CHEBI:15377"/>
        <dbReference type="ChEBI" id="CHEBI:15378"/>
        <dbReference type="ChEBI" id="CHEBI:32372"/>
        <dbReference type="ChEBI" id="CHEBI:136304"/>
        <dbReference type="ChEBI" id="CHEBI:136315"/>
    </reaction>
    <physiologicalReaction direction="left-to-right" evidence="15">
        <dbReference type="Rhea" id="RHEA:52077"/>
    </physiologicalReaction>
</comment>
<dbReference type="InParanoid" id="A0A7M7N2M5"/>
<dbReference type="GeneID" id="588510"/>